<dbReference type="InterPro" id="IPR007432">
    <property type="entry name" value="DUF480"/>
</dbReference>
<accession>A0A847SIG6</accession>
<dbReference type="HAMAP" id="MF_01584">
    <property type="entry name" value="UPF0502"/>
    <property type="match status" value="1"/>
</dbReference>
<name>A0A847SIG6_9NEIS</name>
<dbReference type="Proteomes" id="UP000587991">
    <property type="component" value="Unassembled WGS sequence"/>
</dbReference>
<protein>
    <submittedName>
        <fullName evidence="2">DUF480 domain-containing protein</fullName>
    </submittedName>
</protein>
<comment type="similarity">
    <text evidence="1">Belongs to the UPF0502 family.</text>
</comment>
<gene>
    <name evidence="2" type="ORF">HF682_17405</name>
</gene>
<organism evidence="2 3">
    <name type="scientific">Leeia aquatica</name>
    <dbReference type="NCBI Taxonomy" id="2725557"/>
    <lineage>
        <taxon>Bacteria</taxon>
        <taxon>Pseudomonadati</taxon>
        <taxon>Pseudomonadota</taxon>
        <taxon>Betaproteobacteria</taxon>
        <taxon>Neisseriales</taxon>
        <taxon>Leeiaceae</taxon>
        <taxon>Leeia</taxon>
    </lineage>
</organism>
<proteinExistence type="inferred from homology"/>
<evidence type="ECO:0000313" key="3">
    <source>
        <dbReference type="Proteomes" id="UP000587991"/>
    </source>
</evidence>
<sequence length="203" mass="22037">MFAMSVPQLSAAALRVLSSLSEKQRTVPDTYPMTLNALQSACNQKTSREPVLTLSEAEILAALDELRDLGWIAEQSGGRASRFAQQFDKALQLPSQSVAILTVLMLRGPQTAGELRLNCERMHRFADISAVEAFLEELSERAAGALVRLLPRQPGARESRWVHLLGEVAEDAPAVAPSPDLLASLLQRVEVLEQAVAALQAGR</sequence>
<dbReference type="AlphaFoldDB" id="A0A847SIG6"/>
<dbReference type="Pfam" id="PF04337">
    <property type="entry name" value="DUF480"/>
    <property type="match status" value="1"/>
</dbReference>
<dbReference type="SUPFAM" id="SSF46785">
    <property type="entry name" value="Winged helix' DNA-binding domain"/>
    <property type="match status" value="2"/>
</dbReference>
<comment type="caution">
    <text evidence="2">The sequence shown here is derived from an EMBL/GenBank/DDBJ whole genome shotgun (WGS) entry which is preliminary data.</text>
</comment>
<dbReference type="InterPro" id="IPR036390">
    <property type="entry name" value="WH_DNA-bd_sf"/>
</dbReference>
<dbReference type="PANTHER" id="PTHR38768:SF1">
    <property type="entry name" value="UPF0502 PROTEIN YCEH"/>
    <property type="match status" value="1"/>
</dbReference>
<evidence type="ECO:0000256" key="1">
    <source>
        <dbReference type="HAMAP-Rule" id="MF_01584"/>
    </source>
</evidence>
<evidence type="ECO:0000313" key="2">
    <source>
        <dbReference type="EMBL" id="NLR76949.1"/>
    </source>
</evidence>
<dbReference type="InterPro" id="IPR036388">
    <property type="entry name" value="WH-like_DNA-bd_sf"/>
</dbReference>
<dbReference type="Gene3D" id="1.10.10.10">
    <property type="entry name" value="Winged helix-like DNA-binding domain superfamily/Winged helix DNA-binding domain"/>
    <property type="match status" value="2"/>
</dbReference>
<reference evidence="2 3" key="1">
    <citation type="submission" date="2020-04" db="EMBL/GenBank/DDBJ databases">
        <title>Draft genome of Leeia sp. IMCC25680.</title>
        <authorList>
            <person name="Song J."/>
            <person name="Cho J.-C."/>
        </authorList>
    </citation>
    <scope>NUCLEOTIDE SEQUENCE [LARGE SCALE GENOMIC DNA]</scope>
    <source>
        <strain evidence="2 3">IMCC25680</strain>
    </source>
</reference>
<keyword evidence="3" id="KW-1185">Reference proteome</keyword>
<dbReference type="EMBL" id="JABAIM010000005">
    <property type="protein sequence ID" value="NLR76949.1"/>
    <property type="molecule type" value="Genomic_DNA"/>
</dbReference>
<dbReference type="PANTHER" id="PTHR38768">
    <property type="entry name" value="UPF0502 PROTEIN YCEH"/>
    <property type="match status" value="1"/>
</dbReference>